<dbReference type="InterPro" id="IPR029052">
    <property type="entry name" value="Metallo-depent_PP-like"/>
</dbReference>
<comment type="caution">
    <text evidence="2">The sequence shown here is derived from an EMBL/GenBank/DDBJ whole genome shotgun (WGS) entry which is preliminary data.</text>
</comment>
<name>A0ABP3YB03_9BACT</name>
<dbReference type="PANTHER" id="PTHR43606">
    <property type="entry name" value="PHOSPHATASE, PUTATIVE (AFU_ORTHOLOGUE AFUA_6G08710)-RELATED"/>
    <property type="match status" value="1"/>
</dbReference>
<protein>
    <submittedName>
        <fullName evidence="2">Alkaline phosphatase D family protein</fullName>
    </submittedName>
</protein>
<evidence type="ECO:0000259" key="1">
    <source>
        <dbReference type="Pfam" id="PF09423"/>
    </source>
</evidence>
<dbReference type="Gene3D" id="3.60.21.70">
    <property type="entry name" value="PhoD-like phosphatase"/>
    <property type="match status" value="1"/>
</dbReference>
<dbReference type="EMBL" id="BAAAFI010000007">
    <property type="protein sequence ID" value="GAA0878690.1"/>
    <property type="molecule type" value="Genomic_DNA"/>
</dbReference>
<dbReference type="InterPro" id="IPR052900">
    <property type="entry name" value="Phospholipid_Metab_Enz"/>
</dbReference>
<proteinExistence type="predicted"/>
<evidence type="ECO:0000313" key="3">
    <source>
        <dbReference type="Proteomes" id="UP001500469"/>
    </source>
</evidence>
<dbReference type="Proteomes" id="UP001500469">
    <property type="component" value="Unassembled WGS sequence"/>
</dbReference>
<dbReference type="PANTHER" id="PTHR43606:SF1">
    <property type="entry name" value="PHOD-LIKE PHOSPHATASE METALLOPHOSPHATASE DOMAIN-CONTAINING PROTEIN"/>
    <property type="match status" value="1"/>
</dbReference>
<evidence type="ECO:0000313" key="2">
    <source>
        <dbReference type="EMBL" id="GAA0878690.1"/>
    </source>
</evidence>
<accession>A0ABP3YB03</accession>
<sequence length="439" mass="49968">MEVSSDSVLVWTRVCGQEVPNPVRHERRAEVFRHPIDFDENMPVSQMDGGVQGAEGLVRVSLRNGDETHTSEWVQALGENDFTVRLPFKGLKPATTYEVELLTKADENAPAGRALGSFVTAPAPDQEVPVLFTTSTCQYFWSFDEDVRGFHSYDSMASMRPDFFIQTGDYVYYDKPGPLAKNIEQARHKWHAMDAWPSLKDLFKDVPVFLMKDDHDLLKDDSNPASTPYGDRTFADGISLWYQNVPLEDKPYRSIRWGKDLQIWMMEGREFRSPNNAPDGPDKTIWGSEQLAWLKQSLESSDASFKILVSATPIVGPDRDSKVDNHANKAYEQEGEMLRSYLSGVPNLFVVNGDRHWQYVSKDLETGLMEFCSGPISDWHAQGWDADDVRPEHEFLRLKGGFLSVEVKRESSKPQITFTHRDVMGRAVHEERINWKALG</sequence>
<organism evidence="2 3">
    <name type="scientific">Algoriphagus jejuensis</name>
    <dbReference type="NCBI Taxonomy" id="419934"/>
    <lineage>
        <taxon>Bacteria</taxon>
        <taxon>Pseudomonadati</taxon>
        <taxon>Bacteroidota</taxon>
        <taxon>Cytophagia</taxon>
        <taxon>Cytophagales</taxon>
        <taxon>Cyclobacteriaceae</taxon>
        <taxon>Algoriphagus</taxon>
    </lineage>
</organism>
<dbReference type="SUPFAM" id="SSF56300">
    <property type="entry name" value="Metallo-dependent phosphatases"/>
    <property type="match status" value="1"/>
</dbReference>
<dbReference type="InterPro" id="IPR038607">
    <property type="entry name" value="PhoD-like_sf"/>
</dbReference>
<dbReference type="InterPro" id="IPR018946">
    <property type="entry name" value="PhoD-like_MPP"/>
</dbReference>
<gene>
    <name evidence="2" type="ORF">GCM10009119_16580</name>
</gene>
<reference evidence="3" key="1">
    <citation type="journal article" date="2019" name="Int. J. Syst. Evol. Microbiol.">
        <title>The Global Catalogue of Microorganisms (GCM) 10K type strain sequencing project: providing services to taxonomists for standard genome sequencing and annotation.</title>
        <authorList>
            <consortium name="The Broad Institute Genomics Platform"/>
            <consortium name="The Broad Institute Genome Sequencing Center for Infectious Disease"/>
            <person name="Wu L."/>
            <person name="Ma J."/>
        </authorList>
    </citation>
    <scope>NUCLEOTIDE SEQUENCE [LARGE SCALE GENOMIC DNA]</scope>
    <source>
        <strain evidence="3">JCM 16112</strain>
    </source>
</reference>
<dbReference type="Pfam" id="PF09423">
    <property type="entry name" value="PhoD"/>
    <property type="match status" value="1"/>
</dbReference>
<keyword evidence="3" id="KW-1185">Reference proteome</keyword>
<feature type="domain" description="PhoD-like phosphatase metallophosphatase" evidence="1">
    <location>
        <begin position="134"/>
        <end position="378"/>
    </location>
</feature>